<dbReference type="Proteomes" id="UP001165292">
    <property type="component" value="Unassembled WGS sequence"/>
</dbReference>
<accession>A0AA42BE74</accession>
<protein>
    <submittedName>
        <fullName evidence="1">Uncharacterized protein</fullName>
    </submittedName>
</protein>
<proteinExistence type="predicted"/>
<evidence type="ECO:0000313" key="1">
    <source>
        <dbReference type="EMBL" id="MCO7546132.1"/>
    </source>
</evidence>
<sequence length="174" mass="19126">MNKPIHPAVAEHVMEENRRLREVLRCIADLPMDRCSTENDYRLSAAKAIALGALSPQAEPTDTFTAVDMATAAAQGFRDGQAAVEPAPAQDEREAFKRALHSQKVFKLSSATIDAAEWAWFARPAQTAPQPEQLPYWEPCNPGCDPEFNGARSRHCAELCHNARAALSAQRGEE</sequence>
<dbReference type="RefSeq" id="WP_253163893.1">
    <property type="nucleotide sequence ID" value="NZ_JAMYBS010000020.1"/>
</dbReference>
<dbReference type="AlphaFoldDB" id="A0AA42BE74"/>
<dbReference type="EMBL" id="JAMYBS010000020">
    <property type="protein sequence ID" value="MCO7546132.1"/>
    <property type="molecule type" value="Genomic_DNA"/>
</dbReference>
<name>A0AA42BE74_9GAMM</name>
<organism evidence="1 2">
    <name type="scientific">Stutzerimonas nitrititolerans</name>
    <dbReference type="NCBI Taxonomy" id="2482751"/>
    <lineage>
        <taxon>Bacteria</taxon>
        <taxon>Pseudomonadati</taxon>
        <taxon>Pseudomonadota</taxon>
        <taxon>Gammaproteobacteria</taxon>
        <taxon>Pseudomonadales</taxon>
        <taxon>Pseudomonadaceae</taxon>
        <taxon>Stutzerimonas</taxon>
    </lineage>
</organism>
<comment type="caution">
    <text evidence="1">The sequence shown here is derived from an EMBL/GenBank/DDBJ whole genome shotgun (WGS) entry which is preliminary data.</text>
</comment>
<evidence type="ECO:0000313" key="2">
    <source>
        <dbReference type="Proteomes" id="UP001165292"/>
    </source>
</evidence>
<gene>
    <name evidence="1" type="ORF">NJF43_15345</name>
</gene>
<reference evidence="1" key="1">
    <citation type="submission" date="2022-06" db="EMBL/GenBank/DDBJ databases">
        <title>Detection of beta-lactamases in bacteria of animal origin.</title>
        <authorList>
            <person name="Mlynarcik P."/>
            <person name="Zdarska V."/>
            <person name="Chudobova H."/>
            <person name="Prochazkova P."/>
            <person name="Hricova K."/>
            <person name="Mezerova K."/>
            <person name="Bardon J."/>
            <person name="Dolejska M."/>
            <person name="Sukkar I."/>
            <person name="Kolar M."/>
        </authorList>
    </citation>
    <scope>NUCLEOTIDE SEQUENCE</scope>
    <source>
        <strain evidence="1">S 300-3</strain>
    </source>
</reference>